<organism evidence="1 2">
    <name type="scientific">Streptococcus pneumoniae</name>
    <dbReference type="NCBI Taxonomy" id="1313"/>
    <lineage>
        <taxon>Bacteria</taxon>
        <taxon>Bacillati</taxon>
        <taxon>Bacillota</taxon>
        <taxon>Bacilli</taxon>
        <taxon>Lactobacillales</taxon>
        <taxon>Streptococcaceae</taxon>
        <taxon>Streptococcus</taxon>
    </lineage>
</organism>
<dbReference type="EMBL" id="WNHJ01000571">
    <property type="protein sequence ID" value="MTV64319.1"/>
    <property type="molecule type" value="Genomic_DNA"/>
</dbReference>
<dbReference type="Proteomes" id="UP000474228">
    <property type="component" value="Unassembled WGS sequence"/>
</dbReference>
<accession>A0A6G2D6T8</accession>
<comment type="caution">
    <text evidence="1">The sequence shown here is derived from an EMBL/GenBank/DDBJ whole genome shotgun (WGS) entry which is preliminary data.</text>
</comment>
<sequence>MTEHRYLLCVALNDQQETTAALTTRVAIYPARKMLSIDFVGGDDMDGWLPTASATFRAYARDTGLDGVEGGGRPGWVKALKRLGWTPS</sequence>
<evidence type="ECO:0000313" key="1">
    <source>
        <dbReference type="EMBL" id="MTV64319.1"/>
    </source>
</evidence>
<protein>
    <submittedName>
        <fullName evidence="1">Uncharacterized protein</fullName>
    </submittedName>
</protein>
<feature type="non-terminal residue" evidence="1">
    <location>
        <position position="88"/>
    </location>
</feature>
<dbReference type="RefSeq" id="WP_230677480.1">
    <property type="nucleotide sequence ID" value="NZ_WNHJ01000571.1"/>
</dbReference>
<gene>
    <name evidence="1" type="ORF">GM539_13370</name>
</gene>
<proteinExistence type="predicted"/>
<dbReference type="AlphaFoldDB" id="A0A6G2D6T8"/>
<name>A0A6G2D6T8_STREE</name>
<reference evidence="1 2" key="1">
    <citation type="submission" date="2019-11" db="EMBL/GenBank/DDBJ databases">
        <title>Growth characteristics of pneumococcus vary with the chemical composition of the capsule and with environmental conditions.</title>
        <authorList>
            <person name="Tothpal A."/>
            <person name="Desobry K."/>
            <person name="Joshi S."/>
            <person name="Wyllie A.L."/>
            <person name="Weinberger D.M."/>
        </authorList>
    </citation>
    <scope>NUCLEOTIDE SEQUENCE [LARGE SCALE GENOMIC DNA]</scope>
    <source>
        <strain evidence="2">pnumococcus22F</strain>
    </source>
</reference>
<evidence type="ECO:0000313" key="2">
    <source>
        <dbReference type="Proteomes" id="UP000474228"/>
    </source>
</evidence>